<feature type="region of interest" description="Disordered" evidence="1">
    <location>
        <begin position="167"/>
        <end position="218"/>
    </location>
</feature>
<accession>A0A0M0JNQ7</accession>
<dbReference type="AlphaFoldDB" id="A0A0M0JNQ7"/>
<keyword evidence="3" id="KW-1185">Reference proteome</keyword>
<feature type="compositionally biased region" description="Pro residues" evidence="1">
    <location>
        <begin position="174"/>
        <end position="188"/>
    </location>
</feature>
<evidence type="ECO:0000313" key="2">
    <source>
        <dbReference type="EMBL" id="KOO28219.1"/>
    </source>
</evidence>
<proteinExistence type="predicted"/>
<organism evidence="2 3">
    <name type="scientific">Chrysochromulina tobinii</name>
    <dbReference type="NCBI Taxonomy" id="1460289"/>
    <lineage>
        <taxon>Eukaryota</taxon>
        <taxon>Haptista</taxon>
        <taxon>Haptophyta</taxon>
        <taxon>Prymnesiophyceae</taxon>
        <taxon>Prymnesiales</taxon>
        <taxon>Chrysochromulinaceae</taxon>
        <taxon>Chrysochromulina</taxon>
    </lineage>
</organism>
<evidence type="ECO:0000313" key="3">
    <source>
        <dbReference type="Proteomes" id="UP000037460"/>
    </source>
</evidence>
<reference evidence="3" key="1">
    <citation type="journal article" date="2015" name="PLoS Genet.">
        <title>Genome Sequence and Transcriptome Analyses of Chrysochromulina tobin: Metabolic Tools for Enhanced Algal Fitness in the Prominent Order Prymnesiales (Haptophyceae).</title>
        <authorList>
            <person name="Hovde B.T."/>
            <person name="Deodato C.R."/>
            <person name="Hunsperger H.M."/>
            <person name="Ryken S.A."/>
            <person name="Yost W."/>
            <person name="Jha R.K."/>
            <person name="Patterson J."/>
            <person name="Monnat R.J. Jr."/>
            <person name="Barlow S.B."/>
            <person name="Starkenburg S.R."/>
            <person name="Cattolico R.A."/>
        </authorList>
    </citation>
    <scope>NUCLEOTIDE SEQUENCE</scope>
    <source>
        <strain evidence="3">CCMP291</strain>
    </source>
</reference>
<name>A0A0M0JNQ7_9EUKA</name>
<sequence>MIDFDKAPPPSGGSVVRLAAVRASRKQRHELCADKGKVLTPVRRSARTPQQAVAPTAALLSETGYVYAPNVQLQPAFDAGDVVLVTEKTQAQALPRVTRHKAEEAVPNMEASAPVAPVQPPPLPAPPVAAAAEDAVRMLEEAAEMALESAAQAVRMSEASINMEVELTAASLPEPEPIPNMAIPPPSQRAPQQKRSHTDAAAAPSESIRRSTRARSNA</sequence>
<dbReference type="EMBL" id="JWZX01002601">
    <property type="protein sequence ID" value="KOO28219.1"/>
    <property type="molecule type" value="Genomic_DNA"/>
</dbReference>
<gene>
    <name evidence="2" type="ORF">Ctob_014281</name>
</gene>
<evidence type="ECO:0000256" key="1">
    <source>
        <dbReference type="SAM" id="MobiDB-lite"/>
    </source>
</evidence>
<dbReference type="Proteomes" id="UP000037460">
    <property type="component" value="Unassembled WGS sequence"/>
</dbReference>
<protein>
    <submittedName>
        <fullName evidence="2">Uncharacterized protein</fullName>
    </submittedName>
</protein>
<comment type="caution">
    <text evidence="2">The sequence shown here is derived from an EMBL/GenBank/DDBJ whole genome shotgun (WGS) entry which is preliminary data.</text>
</comment>